<keyword evidence="6 10" id="KW-0677">Repeat</keyword>
<keyword evidence="5 10" id="KW-0808">Transferase</keyword>
<organism evidence="12 13">
    <name type="scientific">Litorivivens lipolytica</name>
    <dbReference type="NCBI Taxonomy" id="1524264"/>
    <lineage>
        <taxon>Bacteria</taxon>
        <taxon>Pseudomonadati</taxon>
        <taxon>Pseudomonadota</taxon>
        <taxon>Gammaproteobacteria</taxon>
        <taxon>Litorivivens</taxon>
    </lineage>
</organism>
<dbReference type="Gene3D" id="2.160.10.10">
    <property type="entry name" value="Hexapeptide repeat proteins"/>
    <property type="match status" value="1"/>
</dbReference>
<dbReference type="InterPro" id="IPR010137">
    <property type="entry name" value="Lipid_A_LpxA"/>
</dbReference>
<evidence type="ECO:0000256" key="1">
    <source>
        <dbReference type="ARBA" id="ARBA00004496"/>
    </source>
</evidence>
<accession>A0A7W4Z3Y4</accession>
<dbReference type="Gene3D" id="1.20.1180.10">
    <property type="entry name" value="Udp N-acetylglucosamine O-acyltransferase, C-terminal domain"/>
    <property type="match status" value="1"/>
</dbReference>
<dbReference type="RefSeq" id="WP_183408646.1">
    <property type="nucleotide sequence ID" value="NZ_JACHWY010000001.1"/>
</dbReference>
<comment type="caution">
    <text evidence="12">The sequence shown here is derived from an EMBL/GenBank/DDBJ whole genome shotgun (WGS) entry which is preliminary data.</text>
</comment>
<comment type="function">
    <text evidence="9 10">Involved in the biosynthesis of lipid A, a phosphorylated glycolipid that anchors the lipopolysaccharide to the outer membrane of the cell.</text>
</comment>
<sequence>MIDPRAIIDPSAKIGENVEIGPWTIVGPDVEIGDDCVIASHVVLKGPTVMGKGNKIYQFSSVGEDTPDLKYKGESTRLIIGENNVIREGVTIHRGTVQDRGETVIGNNNLLMAYAHVGHDSVVGNHCIMVNNSALAGHVILGDWTILSGYALVHQFCKLGAHSFLGMGAAVGKDVPAYVTVTGNPGEPKGVNSEGLKRRGFSSEAVSDIRRAYKLIYRQGLTTDEALERLEEMAQKTPEVQLLVDSIRQSARGIVR</sequence>
<dbReference type="InterPro" id="IPR018357">
    <property type="entry name" value="Hexapep_transf_CS"/>
</dbReference>
<dbReference type="GO" id="GO:0008780">
    <property type="term" value="F:acyl-[acyl-carrier-protein]-UDP-N-acetylglucosamine O-acyltransferase activity"/>
    <property type="evidence" value="ECO:0007669"/>
    <property type="project" value="UniProtKB-UniRule"/>
</dbReference>
<dbReference type="InterPro" id="IPR001451">
    <property type="entry name" value="Hexapep"/>
</dbReference>
<keyword evidence="7 10" id="KW-0443">Lipid metabolism</keyword>
<keyword evidence="4 10" id="KW-0441">Lipid A biosynthesis</keyword>
<dbReference type="InterPro" id="IPR037157">
    <property type="entry name" value="Acetyltransf_C_sf"/>
</dbReference>
<evidence type="ECO:0000313" key="12">
    <source>
        <dbReference type="EMBL" id="MBB3045934.1"/>
    </source>
</evidence>
<dbReference type="GO" id="GO:0005737">
    <property type="term" value="C:cytoplasm"/>
    <property type="evidence" value="ECO:0007669"/>
    <property type="project" value="UniProtKB-SubCell"/>
</dbReference>
<dbReference type="FunFam" id="2.160.10.10:FF:000003">
    <property type="entry name" value="Acyl-[acyl-carrier-protein]--UDP-N-acetylglucosamine O-acyltransferase"/>
    <property type="match status" value="1"/>
</dbReference>
<dbReference type="EC" id="2.3.1.129" evidence="10"/>
<evidence type="ECO:0000259" key="11">
    <source>
        <dbReference type="Pfam" id="PF13720"/>
    </source>
</evidence>
<keyword evidence="13" id="KW-1185">Reference proteome</keyword>
<evidence type="ECO:0000256" key="2">
    <source>
        <dbReference type="ARBA" id="ARBA00022490"/>
    </source>
</evidence>
<dbReference type="InterPro" id="IPR029098">
    <property type="entry name" value="Acetyltransf_C"/>
</dbReference>
<dbReference type="PANTHER" id="PTHR43480:SF1">
    <property type="entry name" value="ACYL-[ACYL-CARRIER-PROTEIN]--UDP-N-ACETYLGLUCOSAMINE O-ACYLTRANSFERASE, MITOCHONDRIAL-RELATED"/>
    <property type="match status" value="1"/>
</dbReference>
<evidence type="ECO:0000256" key="7">
    <source>
        <dbReference type="ARBA" id="ARBA00023098"/>
    </source>
</evidence>
<evidence type="ECO:0000256" key="10">
    <source>
        <dbReference type="HAMAP-Rule" id="MF_00387"/>
    </source>
</evidence>
<dbReference type="GO" id="GO:0009245">
    <property type="term" value="P:lipid A biosynthetic process"/>
    <property type="evidence" value="ECO:0007669"/>
    <property type="project" value="UniProtKB-UniRule"/>
</dbReference>
<evidence type="ECO:0000256" key="6">
    <source>
        <dbReference type="ARBA" id="ARBA00022737"/>
    </source>
</evidence>
<dbReference type="GO" id="GO:0016020">
    <property type="term" value="C:membrane"/>
    <property type="evidence" value="ECO:0007669"/>
    <property type="project" value="GOC"/>
</dbReference>
<dbReference type="InterPro" id="IPR011004">
    <property type="entry name" value="Trimer_LpxA-like_sf"/>
</dbReference>
<dbReference type="NCBIfam" id="NF003657">
    <property type="entry name" value="PRK05289.1"/>
    <property type="match status" value="1"/>
</dbReference>
<name>A0A7W4Z3Y4_9GAMM</name>
<dbReference type="AlphaFoldDB" id="A0A7W4Z3Y4"/>
<dbReference type="PROSITE" id="PS00101">
    <property type="entry name" value="HEXAPEP_TRANSFERASES"/>
    <property type="match status" value="1"/>
</dbReference>
<proteinExistence type="inferred from homology"/>
<dbReference type="PIRSF" id="PIRSF000456">
    <property type="entry name" value="UDP-GlcNAc_acltr"/>
    <property type="match status" value="1"/>
</dbReference>
<keyword evidence="2 10" id="KW-0963">Cytoplasm</keyword>
<evidence type="ECO:0000313" key="13">
    <source>
        <dbReference type="Proteomes" id="UP000537130"/>
    </source>
</evidence>
<comment type="similarity">
    <text evidence="10">Belongs to the transferase hexapeptide repeat family. LpxA subfamily.</text>
</comment>
<dbReference type="Pfam" id="PF13720">
    <property type="entry name" value="Acetyltransf_11"/>
    <property type="match status" value="1"/>
</dbReference>
<keyword evidence="3 10" id="KW-0444">Lipid biosynthesis</keyword>
<protein>
    <recommendedName>
        <fullName evidence="10">Acyl-[acyl-carrier-protein]--UDP-N-acetylglucosamine O-acyltransferase</fullName>
        <shortName evidence="10">UDP-N-acetylglucosamine acyltransferase</shortName>
        <ecNumber evidence="10">2.3.1.129</ecNumber>
    </recommendedName>
</protein>
<dbReference type="PANTHER" id="PTHR43480">
    <property type="entry name" value="ACYL-[ACYL-CARRIER-PROTEIN]--UDP-N-ACETYLGLUCOSAMINE O-ACYLTRANSFERASE"/>
    <property type="match status" value="1"/>
</dbReference>
<evidence type="ECO:0000256" key="5">
    <source>
        <dbReference type="ARBA" id="ARBA00022679"/>
    </source>
</evidence>
<dbReference type="CDD" id="cd03351">
    <property type="entry name" value="LbH_UDP-GlcNAc_AT"/>
    <property type="match status" value="1"/>
</dbReference>
<dbReference type="NCBIfam" id="TIGR01852">
    <property type="entry name" value="lipid_A_lpxA"/>
    <property type="match status" value="1"/>
</dbReference>
<feature type="domain" description="UDP N-acetylglucosamine O-acyltransferase C-terminal" evidence="11">
    <location>
        <begin position="174"/>
        <end position="255"/>
    </location>
</feature>
<dbReference type="EMBL" id="JACHWY010000001">
    <property type="protein sequence ID" value="MBB3045934.1"/>
    <property type="molecule type" value="Genomic_DNA"/>
</dbReference>
<reference evidence="12 13" key="1">
    <citation type="submission" date="2020-08" db="EMBL/GenBank/DDBJ databases">
        <title>Genomic Encyclopedia of Type Strains, Phase III (KMG-III): the genomes of soil and plant-associated and newly described type strains.</title>
        <authorList>
            <person name="Whitman W."/>
        </authorList>
    </citation>
    <scope>NUCLEOTIDE SEQUENCE [LARGE SCALE GENOMIC DNA]</scope>
    <source>
        <strain evidence="12 13">CECT 8654</strain>
    </source>
</reference>
<evidence type="ECO:0000256" key="3">
    <source>
        <dbReference type="ARBA" id="ARBA00022516"/>
    </source>
</evidence>
<dbReference type="SUPFAM" id="SSF51161">
    <property type="entry name" value="Trimeric LpxA-like enzymes"/>
    <property type="match status" value="1"/>
</dbReference>
<comment type="subunit">
    <text evidence="10">Homotrimer.</text>
</comment>
<comment type="pathway">
    <text evidence="10">Glycolipid biosynthesis; lipid IV(A) biosynthesis; lipid IV(A) from (3R)-3-hydroxytetradecanoyl-[acyl-carrier-protein] and UDP-N-acetyl-alpha-D-glucosamine: step 1/6.</text>
</comment>
<evidence type="ECO:0000256" key="9">
    <source>
        <dbReference type="ARBA" id="ARBA00056633"/>
    </source>
</evidence>
<comment type="subcellular location">
    <subcellularLocation>
        <location evidence="1 10">Cytoplasm</location>
    </subcellularLocation>
</comment>
<keyword evidence="8 10" id="KW-0012">Acyltransferase</keyword>
<evidence type="ECO:0000256" key="8">
    <source>
        <dbReference type="ARBA" id="ARBA00023315"/>
    </source>
</evidence>
<dbReference type="HAMAP" id="MF_00387">
    <property type="entry name" value="LpxA"/>
    <property type="match status" value="1"/>
</dbReference>
<evidence type="ECO:0000256" key="4">
    <source>
        <dbReference type="ARBA" id="ARBA00022556"/>
    </source>
</evidence>
<dbReference type="UniPathway" id="UPA00359">
    <property type="reaction ID" value="UER00477"/>
</dbReference>
<dbReference type="Proteomes" id="UP000537130">
    <property type="component" value="Unassembled WGS sequence"/>
</dbReference>
<dbReference type="Pfam" id="PF00132">
    <property type="entry name" value="Hexapep"/>
    <property type="match status" value="2"/>
</dbReference>
<gene>
    <name evidence="10" type="primary">lpxA</name>
    <name evidence="12" type="ORF">FHR99_000170</name>
</gene>
<comment type="catalytic activity">
    <reaction evidence="10">
        <text>a (3R)-hydroxyacyl-[ACP] + UDP-N-acetyl-alpha-D-glucosamine = a UDP-3-O-[(3R)-3-hydroxyacyl]-N-acetyl-alpha-D-glucosamine + holo-[ACP]</text>
        <dbReference type="Rhea" id="RHEA:67812"/>
        <dbReference type="Rhea" id="RHEA-COMP:9685"/>
        <dbReference type="Rhea" id="RHEA-COMP:9945"/>
        <dbReference type="ChEBI" id="CHEBI:57705"/>
        <dbReference type="ChEBI" id="CHEBI:64479"/>
        <dbReference type="ChEBI" id="CHEBI:78827"/>
        <dbReference type="ChEBI" id="CHEBI:173225"/>
        <dbReference type="EC" id="2.3.1.129"/>
    </reaction>
</comment>